<feature type="transmembrane region" description="Helical" evidence="5">
    <location>
        <begin position="151"/>
        <end position="170"/>
    </location>
</feature>
<keyword evidence="4 5" id="KW-0472">Membrane</keyword>
<dbReference type="GO" id="GO:0005886">
    <property type="term" value="C:plasma membrane"/>
    <property type="evidence" value="ECO:0007669"/>
    <property type="project" value="UniProtKB-SubCell"/>
</dbReference>
<reference evidence="7" key="1">
    <citation type="submission" date="2023-11" db="EMBL/GenBank/DDBJ databases">
        <title>Scrofimicrobium hongkongense sp. nov., isolated from a patient with peritonitis.</title>
        <authorList>
            <person name="Lao H.Y."/>
            <person name="Wong A.Y.P."/>
            <person name="Ng T.L."/>
            <person name="Wong R.Y.L."/>
            <person name="Yau M.C.Y."/>
            <person name="Lam J.Y.W."/>
            <person name="Siu G.K.H."/>
        </authorList>
    </citation>
    <scope>NUCLEOTIDE SEQUENCE</scope>
    <source>
        <strain evidence="7">R131</strain>
    </source>
</reference>
<dbReference type="InterPro" id="IPR036259">
    <property type="entry name" value="MFS_trans_sf"/>
</dbReference>
<comment type="subcellular location">
    <subcellularLocation>
        <location evidence="1">Cell membrane</location>
        <topology evidence="1">Multi-pass membrane protein</topology>
    </subcellularLocation>
</comment>
<dbReference type="EMBL" id="CP138335">
    <property type="protein sequence ID" value="XBW08190.1"/>
    <property type="molecule type" value="Genomic_DNA"/>
</dbReference>
<feature type="transmembrane region" description="Helical" evidence="5">
    <location>
        <begin position="371"/>
        <end position="389"/>
    </location>
</feature>
<protein>
    <submittedName>
        <fullName evidence="7">MFS transporter</fullName>
    </submittedName>
</protein>
<dbReference type="RefSeq" id="WP_350258389.1">
    <property type="nucleotide sequence ID" value="NZ_CP138335.1"/>
</dbReference>
<dbReference type="PANTHER" id="PTHR23534:SF1">
    <property type="entry name" value="MAJOR FACILITATOR SUPERFAMILY PROTEIN"/>
    <property type="match status" value="1"/>
</dbReference>
<gene>
    <name evidence="7" type="ORF">SAC06_01115</name>
</gene>
<dbReference type="Gene3D" id="1.20.1250.20">
    <property type="entry name" value="MFS general substrate transporter like domains"/>
    <property type="match status" value="1"/>
</dbReference>
<feature type="transmembrane region" description="Helical" evidence="5">
    <location>
        <begin position="63"/>
        <end position="83"/>
    </location>
</feature>
<evidence type="ECO:0000256" key="2">
    <source>
        <dbReference type="ARBA" id="ARBA00022692"/>
    </source>
</evidence>
<dbReference type="Pfam" id="PF07690">
    <property type="entry name" value="MFS_1"/>
    <property type="match status" value="1"/>
</dbReference>
<dbReference type="PANTHER" id="PTHR23534">
    <property type="entry name" value="MFS PERMEASE"/>
    <property type="match status" value="1"/>
</dbReference>
<dbReference type="InterPro" id="IPR020846">
    <property type="entry name" value="MFS_dom"/>
</dbReference>
<dbReference type="SUPFAM" id="SSF103473">
    <property type="entry name" value="MFS general substrate transporter"/>
    <property type="match status" value="1"/>
</dbReference>
<feature type="transmembrane region" description="Helical" evidence="5">
    <location>
        <begin position="336"/>
        <end position="359"/>
    </location>
</feature>
<keyword evidence="2 5" id="KW-0812">Transmembrane</keyword>
<sequence>MAVRGTATTRESHPNLDVPRIQRHTLAILIISQIVGTIGIGVAPTIGILLAGEVTSSEAWAGLARVASTLGTASMGIPLGNLAARRGRRFALSTGWAIATVGGLILVAAAQWNLVVPLFAGLFLFGAGAAVTLQARFAATDLATPANKARSLSLVVWMSTIGMVLGPNLGAPGELVSRHTGLTPYASAFAIAVVFSTAAALLILVFLRPDPMLVSRQLEATERTTSPARARGALKVIFAEMRRNPSVRLAVVAIIVAQVVMVSIMTMTPVHVVHQGGSVTLVGITISLHVVGMYALAPVVGWLTDRLGNRFTIAVGVLILLASLAIGMIWPENMTGVVAALILLGLGWSFVNVSGSALFSRAVPSHARASAQGGVDALSNLFGATAAFASGPLMALTSFSMLSLAGVVFLIPLVALLLRPLGGTSRPGQ</sequence>
<evidence type="ECO:0000259" key="6">
    <source>
        <dbReference type="PROSITE" id="PS50850"/>
    </source>
</evidence>
<dbReference type="PROSITE" id="PS50850">
    <property type="entry name" value="MFS"/>
    <property type="match status" value="1"/>
</dbReference>
<keyword evidence="3 5" id="KW-1133">Transmembrane helix</keyword>
<dbReference type="KEGG" id="sapp:SAC06_01115"/>
<proteinExistence type="predicted"/>
<evidence type="ECO:0000256" key="1">
    <source>
        <dbReference type="ARBA" id="ARBA00004651"/>
    </source>
</evidence>
<feature type="transmembrane region" description="Helical" evidence="5">
    <location>
        <begin position="311"/>
        <end position="330"/>
    </location>
</feature>
<dbReference type="GO" id="GO:0022857">
    <property type="term" value="F:transmembrane transporter activity"/>
    <property type="evidence" value="ECO:0007669"/>
    <property type="project" value="InterPro"/>
</dbReference>
<evidence type="ECO:0000313" key="7">
    <source>
        <dbReference type="EMBL" id="XBW08190.1"/>
    </source>
</evidence>
<accession>A0AAU7V7X5</accession>
<dbReference type="InterPro" id="IPR011701">
    <property type="entry name" value="MFS"/>
</dbReference>
<feature type="domain" description="Major facilitator superfamily (MFS) profile" evidence="6">
    <location>
        <begin position="25"/>
        <end position="423"/>
    </location>
</feature>
<feature type="transmembrane region" description="Helical" evidence="5">
    <location>
        <begin position="247"/>
        <end position="267"/>
    </location>
</feature>
<evidence type="ECO:0000256" key="3">
    <source>
        <dbReference type="ARBA" id="ARBA00022989"/>
    </source>
</evidence>
<feature type="transmembrane region" description="Helical" evidence="5">
    <location>
        <begin position="279"/>
        <end position="304"/>
    </location>
</feature>
<feature type="transmembrane region" description="Helical" evidence="5">
    <location>
        <begin position="90"/>
        <end position="112"/>
    </location>
</feature>
<evidence type="ECO:0000256" key="4">
    <source>
        <dbReference type="ARBA" id="ARBA00023136"/>
    </source>
</evidence>
<feature type="transmembrane region" description="Helical" evidence="5">
    <location>
        <begin position="118"/>
        <end position="139"/>
    </location>
</feature>
<dbReference type="AlphaFoldDB" id="A0AAU7V7X5"/>
<feature type="transmembrane region" description="Helical" evidence="5">
    <location>
        <begin position="26"/>
        <end position="51"/>
    </location>
</feature>
<organism evidence="7">
    <name type="scientific">Scrofimicrobium appendicitidis</name>
    <dbReference type="NCBI Taxonomy" id="3079930"/>
    <lineage>
        <taxon>Bacteria</taxon>
        <taxon>Bacillati</taxon>
        <taxon>Actinomycetota</taxon>
        <taxon>Actinomycetes</taxon>
        <taxon>Actinomycetales</taxon>
        <taxon>Actinomycetaceae</taxon>
        <taxon>Scrofimicrobium</taxon>
    </lineage>
</organism>
<feature type="transmembrane region" description="Helical" evidence="5">
    <location>
        <begin position="395"/>
        <end position="418"/>
    </location>
</feature>
<feature type="transmembrane region" description="Helical" evidence="5">
    <location>
        <begin position="182"/>
        <end position="207"/>
    </location>
</feature>
<name>A0AAU7V7X5_9ACTO</name>
<evidence type="ECO:0000256" key="5">
    <source>
        <dbReference type="SAM" id="Phobius"/>
    </source>
</evidence>